<evidence type="ECO:0000313" key="3">
    <source>
        <dbReference type="Proteomes" id="UP001279642"/>
    </source>
</evidence>
<dbReference type="InterPro" id="IPR036691">
    <property type="entry name" value="Endo/exonu/phosph_ase_sf"/>
</dbReference>
<dbReference type="Proteomes" id="UP001279642">
    <property type="component" value="Unassembled WGS sequence"/>
</dbReference>
<sequence length="227" mass="25541">MKIISWNLLHRAGANLGEIEKLIQHEQPDLLLLQETTEEIDLLPGLVGGHYARAPLPDRRHGLAVWSPEPLHQVPEILTLPRGLLIRRVCQIILLKDFTVANVHLSHGQLLNRRQLRRIADILPRRAAILGDCNLVGPPLLPGFRDVGPRQPTHNCGNVIPLRLDRCFVRDLNCEETTILGRGASDHVPITVRLSLNADEEPSSRRDKRKSILARMARRADAPEIEL</sequence>
<comment type="caution">
    <text evidence="2">The sequence shown here is derived from an EMBL/GenBank/DDBJ whole genome shotgun (WGS) entry which is preliminary data.</text>
</comment>
<keyword evidence="2" id="KW-0378">Hydrolase</keyword>
<dbReference type="Pfam" id="PF03372">
    <property type="entry name" value="Exo_endo_phos"/>
    <property type="match status" value="1"/>
</dbReference>
<name>A0ABU5EEH0_9PROT</name>
<protein>
    <submittedName>
        <fullName evidence="2">Endonuclease/exonuclease/phosphatase family protein</fullName>
    </submittedName>
</protein>
<keyword evidence="2" id="KW-0540">Nuclease</keyword>
<feature type="domain" description="Endonuclease/exonuclease/phosphatase" evidence="1">
    <location>
        <begin position="4"/>
        <end position="187"/>
    </location>
</feature>
<dbReference type="SUPFAM" id="SSF56219">
    <property type="entry name" value="DNase I-like"/>
    <property type="match status" value="1"/>
</dbReference>
<reference evidence="2 3" key="1">
    <citation type="journal article" date="2016" name="Antonie Van Leeuwenhoek">
        <title>Dongia soli sp. nov., isolated from soil from Dokdo, Korea.</title>
        <authorList>
            <person name="Kim D.U."/>
            <person name="Lee H."/>
            <person name="Kim H."/>
            <person name="Kim S.G."/>
            <person name="Ka J.O."/>
        </authorList>
    </citation>
    <scope>NUCLEOTIDE SEQUENCE [LARGE SCALE GENOMIC DNA]</scope>
    <source>
        <strain evidence="2 3">D78</strain>
    </source>
</reference>
<proteinExistence type="predicted"/>
<dbReference type="EMBL" id="JAXCLW010000006">
    <property type="protein sequence ID" value="MDY0884773.1"/>
    <property type="molecule type" value="Genomic_DNA"/>
</dbReference>
<keyword evidence="3" id="KW-1185">Reference proteome</keyword>
<dbReference type="InterPro" id="IPR005135">
    <property type="entry name" value="Endo/exonuclease/phosphatase"/>
</dbReference>
<dbReference type="RefSeq" id="WP_320509847.1">
    <property type="nucleotide sequence ID" value="NZ_JAXCLW010000006.1"/>
</dbReference>
<accession>A0ABU5EEH0</accession>
<dbReference type="Gene3D" id="3.60.10.10">
    <property type="entry name" value="Endonuclease/exonuclease/phosphatase"/>
    <property type="match status" value="1"/>
</dbReference>
<dbReference type="GO" id="GO:0004519">
    <property type="term" value="F:endonuclease activity"/>
    <property type="evidence" value="ECO:0007669"/>
    <property type="project" value="UniProtKB-KW"/>
</dbReference>
<evidence type="ECO:0000259" key="1">
    <source>
        <dbReference type="Pfam" id="PF03372"/>
    </source>
</evidence>
<evidence type="ECO:0000313" key="2">
    <source>
        <dbReference type="EMBL" id="MDY0884773.1"/>
    </source>
</evidence>
<organism evidence="2 3">
    <name type="scientific">Dongia soli</name>
    <dbReference type="NCBI Taxonomy" id="600628"/>
    <lineage>
        <taxon>Bacteria</taxon>
        <taxon>Pseudomonadati</taxon>
        <taxon>Pseudomonadota</taxon>
        <taxon>Alphaproteobacteria</taxon>
        <taxon>Rhodospirillales</taxon>
        <taxon>Dongiaceae</taxon>
        <taxon>Dongia</taxon>
    </lineage>
</organism>
<gene>
    <name evidence="2" type="ORF">SMD27_18160</name>
</gene>
<keyword evidence="2" id="KW-0255">Endonuclease</keyword>